<proteinExistence type="predicted"/>
<dbReference type="PANTHER" id="PTHR10110:SF86">
    <property type="entry name" value="SODIUM_HYDROGEN EXCHANGER 7"/>
    <property type="match status" value="1"/>
</dbReference>
<dbReference type="AlphaFoldDB" id="A0A426Q1C6"/>
<feature type="compositionally biased region" description="Acidic residues" evidence="10">
    <location>
        <begin position="456"/>
        <end position="469"/>
    </location>
</feature>
<gene>
    <name evidence="13" type="ORF">CXF48_00055</name>
</gene>
<keyword evidence="5 11" id="KW-1133">Transmembrane helix</keyword>
<dbReference type="GO" id="GO:0015386">
    <property type="term" value="F:potassium:proton antiporter activity"/>
    <property type="evidence" value="ECO:0007669"/>
    <property type="project" value="TreeGrafter"/>
</dbReference>
<keyword evidence="9" id="KW-0739">Sodium transport</keyword>
<accession>A0A426Q1C6</accession>
<protein>
    <submittedName>
        <fullName evidence="13">Sodium:proton antiporter</fullName>
    </submittedName>
</protein>
<reference evidence="13 14" key="1">
    <citation type="submission" date="2018-01" db="EMBL/GenBank/DDBJ databases">
        <title>Twenty Corynebacterium bovis Genomes.</title>
        <authorList>
            <person name="Gulvik C.A."/>
        </authorList>
    </citation>
    <scope>NUCLEOTIDE SEQUENCE [LARGE SCALE GENOMIC DNA]</scope>
    <source>
        <strain evidence="13 14">F6900</strain>
    </source>
</reference>
<evidence type="ECO:0000256" key="11">
    <source>
        <dbReference type="SAM" id="Phobius"/>
    </source>
</evidence>
<feature type="region of interest" description="Disordered" evidence="10">
    <location>
        <begin position="453"/>
        <end position="474"/>
    </location>
</feature>
<name>A0A426Q1C6_9CORY</name>
<dbReference type="Proteomes" id="UP000276526">
    <property type="component" value="Unassembled WGS sequence"/>
</dbReference>
<evidence type="ECO:0000256" key="7">
    <source>
        <dbReference type="ARBA" id="ARBA00023065"/>
    </source>
</evidence>
<dbReference type="Pfam" id="PF00999">
    <property type="entry name" value="Na_H_Exchanger"/>
    <property type="match status" value="1"/>
</dbReference>
<feature type="transmembrane region" description="Helical" evidence="11">
    <location>
        <begin position="372"/>
        <end position="398"/>
    </location>
</feature>
<dbReference type="InterPro" id="IPR006153">
    <property type="entry name" value="Cation/H_exchanger_TM"/>
</dbReference>
<feature type="transmembrane region" description="Helical" evidence="11">
    <location>
        <begin position="219"/>
        <end position="243"/>
    </location>
</feature>
<evidence type="ECO:0000313" key="14">
    <source>
        <dbReference type="Proteomes" id="UP000276526"/>
    </source>
</evidence>
<dbReference type="PANTHER" id="PTHR10110">
    <property type="entry name" value="SODIUM/HYDROGEN EXCHANGER"/>
    <property type="match status" value="1"/>
</dbReference>
<evidence type="ECO:0000256" key="10">
    <source>
        <dbReference type="SAM" id="MobiDB-lite"/>
    </source>
</evidence>
<evidence type="ECO:0000256" key="3">
    <source>
        <dbReference type="ARBA" id="ARBA00022475"/>
    </source>
</evidence>
<evidence type="ECO:0000256" key="1">
    <source>
        <dbReference type="ARBA" id="ARBA00004651"/>
    </source>
</evidence>
<organism evidence="13 14">
    <name type="scientific">Corynebacterium bovis</name>
    <dbReference type="NCBI Taxonomy" id="36808"/>
    <lineage>
        <taxon>Bacteria</taxon>
        <taxon>Bacillati</taxon>
        <taxon>Actinomycetota</taxon>
        <taxon>Actinomycetes</taxon>
        <taxon>Mycobacteriales</taxon>
        <taxon>Corynebacteriaceae</taxon>
        <taxon>Corynebacterium</taxon>
    </lineage>
</organism>
<keyword evidence="3" id="KW-1003">Cell membrane</keyword>
<comment type="subcellular location">
    <subcellularLocation>
        <location evidence="1">Cell membrane</location>
        <topology evidence="1">Multi-pass membrane protein</topology>
    </subcellularLocation>
</comment>
<evidence type="ECO:0000256" key="5">
    <source>
        <dbReference type="ARBA" id="ARBA00022989"/>
    </source>
</evidence>
<evidence type="ECO:0000256" key="2">
    <source>
        <dbReference type="ARBA" id="ARBA00022448"/>
    </source>
</evidence>
<feature type="transmembrane region" description="Helical" evidence="11">
    <location>
        <begin position="183"/>
        <end position="207"/>
    </location>
</feature>
<keyword evidence="6" id="KW-0915">Sodium</keyword>
<evidence type="ECO:0000259" key="12">
    <source>
        <dbReference type="Pfam" id="PF00999"/>
    </source>
</evidence>
<dbReference type="GO" id="GO:0098719">
    <property type="term" value="P:sodium ion import across plasma membrane"/>
    <property type="evidence" value="ECO:0007669"/>
    <property type="project" value="TreeGrafter"/>
</dbReference>
<feature type="domain" description="Cation/H+ exchanger transmembrane" evidence="12">
    <location>
        <begin position="14"/>
        <end position="395"/>
    </location>
</feature>
<evidence type="ECO:0000256" key="4">
    <source>
        <dbReference type="ARBA" id="ARBA00022692"/>
    </source>
</evidence>
<feature type="transmembrane region" description="Helical" evidence="11">
    <location>
        <begin position="338"/>
        <end position="366"/>
    </location>
</feature>
<evidence type="ECO:0000256" key="6">
    <source>
        <dbReference type="ARBA" id="ARBA00023053"/>
    </source>
</evidence>
<feature type="region of interest" description="Disordered" evidence="10">
    <location>
        <begin position="524"/>
        <end position="545"/>
    </location>
</feature>
<feature type="transmembrane region" description="Helical" evidence="11">
    <location>
        <begin position="264"/>
        <end position="284"/>
    </location>
</feature>
<comment type="caution">
    <text evidence="13">The sequence shown here is derived from an EMBL/GenBank/DDBJ whole genome shotgun (WGS) entry which is preliminary data.</text>
</comment>
<dbReference type="RefSeq" id="WP_125172722.1">
    <property type="nucleotide sequence ID" value="NZ_JAPJOD010000050.1"/>
</dbReference>
<feature type="transmembrane region" description="Helical" evidence="11">
    <location>
        <begin position="54"/>
        <end position="71"/>
    </location>
</feature>
<evidence type="ECO:0000313" key="13">
    <source>
        <dbReference type="EMBL" id="RRO87823.1"/>
    </source>
</evidence>
<dbReference type="GO" id="GO:0005886">
    <property type="term" value="C:plasma membrane"/>
    <property type="evidence" value="ECO:0007669"/>
    <property type="project" value="UniProtKB-SubCell"/>
</dbReference>
<dbReference type="EMBL" id="PQNK01000001">
    <property type="protein sequence ID" value="RRO87823.1"/>
    <property type="molecule type" value="Genomic_DNA"/>
</dbReference>
<sequence>METLVIVTALMFATVLVVAVGERLRLPWPVLLTVLAAGTLFIPGMPEVTIDNELILPLFLPPLLWALARRTSWGMFRAQWRTIIGLSVLLVFASVAAVTGTMMLIAPGMGFLAAMALGAAVAPPDPVSVEAVAEPAGIPRRIIGTLQTEGLFNDAASLVAFTVAVSALQMGDEIHWGAATLQFLYTAIVAVVLGLVVGRVSSVLLGWLGSPTAGNALTWVLPFATYVLAEELHASGVIAVVVAAVELSSRADATASDARLSGRAFWDVTELLITGLAFGLMGFSLRQALSHPEVDIVQAVAWGVAVSVVLGVVRALWMTVVWRINIHQGRLHVAPSRFADVVILTWSGMRGLVTLALVLSMSGALFPRHHEFTVVAFVVLTCTMIIPGLTLPGLVTLLGRHVDLEDSTDAATEEALDDAYDSAMDVLRGYVDEFPPEVVARVADRLATIRATGSFDDGDADEPDPDESDDERRRRIREQTRLVAEVRREALEAAQRTLTAARFRPGVDPSAINDKLHELDVRIVALPPTGPSGPAVAGGERGRRA</sequence>
<feature type="transmembrane region" description="Helical" evidence="11">
    <location>
        <begin position="83"/>
        <end position="106"/>
    </location>
</feature>
<dbReference type="GO" id="GO:0051453">
    <property type="term" value="P:regulation of intracellular pH"/>
    <property type="evidence" value="ECO:0007669"/>
    <property type="project" value="TreeGrafter"/>
</dbReference>
<keyword evidence="2" id="KW-0813">Transport</keyword>
<keyword evidence="7" id="KW-0406">Ion transport</keyword>
<dbReference type="InterPro" id="IPR018422">
    <property type="entry name" value="Cation/H_exchanger_CPA1"/>
</dbReference>
<dbReference type="Gene3D" id="6.10.140.1330">
    <property type="match status" value="1"/>
</dbReference>
<feature type="transmembrane region" description="Helical" evidence="11">
    <location>
        <begin position="296"/>
        <end position="317"/>
    </location>
</feature>
<dbReference type="GO" id="GO:0015385">
    <property type="term" value="F:sodium:proton antiporter activity"/>
    <property type="evidence" value="ECO:0007669"/>
    <property type="project" value="InterPro"/>
</dbReference>
<keyword evidence="8 11" id="KW-0472">Membrane</keyword>
<evidence type="ECO:0000256" key="9">
    <source>
        <dbReference type="ARBA" id="ARBA00023201"/>
    </source>
</evidence>
<keyword evidence="4 11" id="KW-0812">Transmembrane</keyword>
<evidence type="ECO:0000256" key="8">
    <source>
        <dbReference type="ARBA" id="ARBA00023136"/>
    </source>
</evidence>